<evidence type="ECO:0000313" key="4">
    <source>
        <dbReference type="Proteomes" id="UP000887567"/>
    </source>
</evidence>
<sequence length="431" mass="50023">MSRVQIIKEMLADEDFKMILIKKLYGEEDDQAGVLAANPGPHLEKDLKALSEQEFEELKLQFTNISSVMARRVCEGDDGDKDGIPENSETPEIKSEQGLELEQNNNLAVLEEPETVSDEINAIYQDRSSLSPGNGPLNTPSPDPTNEEDHESLSESGEDDELSVSPGRDCPADHVQQEDRLSNESDDNDPNAILSPLVASPEPPGRYPVQESWNFNEVSNHGPSQRRCQPHQCVPAEIKCQHCQYPMDVPLINEVFKENAKFRRERNELERQLSEAQDQIVELQLSQEITQYRYENVSRIMWQFHETLQERKRNIDSLRQELTELSNEHEIQKNRCEANETSYQRRIKDLEALPKANLQFIEHLLKRNEDLQDENKILLERIETMKDEASRQEKVYMEQLFYIQTRIDEEDKKLRQAYKEMQTFSACHRLK</sequence>
<reference evidence="3" key="1">
    <citation type="submission" date="2022-11" db="UniProtKB">
        <authorList>
            <consortium name="EnsemblMetazoa"/>
        </authorList>
    </citation>
    <scope>IDENTIFICATION</scope>
</reference>
<dbReference type="GeneID" id="110239063"/>
<feature type="region of interest" description="Disordered" evidence="2">
    <location>
        <begin position="126"/>
        <end position="226"/>
    </location>
</feature>
<feature type="compositionally biased region" description="Polar residues" evidence="2">
    <location>
        <begin position="211"/>
        <end position="226"/>
    </location>
</feature>
<dbReference type="KEGG" id="epa:110239063"/>
<evidence type="ECO:0000256" key="2">
    <source>
        <dbReference type="SAM" id="MobiDB-lite"/>
    </source>
</evidence>
<dbReference type="EnsemblMetazoa" id="XM_021044767.2">
    <property type="protein sequence ID" value="XP_020900426.1"/>
    <property type="gene ID" value="LOC110239063"/>
</dbReference>
<protein>
    <submittedName>
        <fullName evidence="3">Uncharacterized protein</fullName>
    </submittedName>
</protein>
<dbReference type="RefSeq" id="XP_020900424.1">
    <property type="nucleotide sequence ID" value="XM_021044765.2"/>
</dbReference>
<feature type="compositionally biased region" description="Acidic residues" evidence="2">
    <location>
        <begin position="145"/>
        <end position="162"/>
    </location>
</feature>
<name>A0A913X802_EXADI</name>
<dbReference type="RefSeq" id="XP_020900426.1">
    <property type="nucleotide sequence ID" value="XM_021044767.2"/>
</dbReference>
<organism evidence="3 4">
    <name type="scientific">Exaiptasia diaphana</name>
    <name type="common">Tropical sea anemone</name>
    <name type="synonym">Aiptasia pulchella</name>
    <dbReference type="NCBI Taxonomy" id="2652724"/>
    <lineage>
        <taxon>Eukaryota</taxon>
        <taxon>Metazoa</taxon>
        <taxon>Cnidaria</taxon>
        <taxon>Anthozoa</taxon>
        <taxon>Hexacorallia</taxon>
        <taxon>Actiniaria</taxon>
        <taxon>Aiptasiidae</taxon>
        <taxon>Exaiptasia</taxon>
    </lineage>
</organism>
<dbReference type="RefSeq" id="XP_020900425.1">
    <property type="nucleotide sequence ID" value="XM_021044766.2"/>
</dbReference>
<feature type="compositionally biased region" description="Basic and acidic residues" evidence="2">
    <location>
        <begin position="170"/>
        <end position="183"/>
    </location>
</feature>
<keyword evidence="1" id="KW-0175">Coiled coil</keyword>
<dbReference type="AlphaFoldDB" id="A0A913X802"/>
<feature type="region of interest" description="Disordered" evidence="2">
    <location>
        <begin position="76"/>
        <end position="98"/>
    </location>
</feature>
<evidence type="ECO:0000256" key="1">
    <source>
        <dbReference type="SAM" id="Coils"/>
    </source>
</evidence>
<dbReference type="EnsemblMetazoa" id="XM_021044766.2">
    <property type="protein sequence ID" value="XP_020900425.1"/>
    <property type="gene ID" value="LOC110239063"/>
</dbReference>
<dbReference type="EnsemblMetazoa" id="XM_021044765.2">
    <property type="protein sequence ID" value="XP_020900424.1"/>
    <property type="gene ID" value="LOC110239063"/>
</dbReference>
<dbReference type="Proteomes" id="UP000887567">
    <property type="component" value="Unplaced"/>
</dbReference>
<proteinExistence type="predicted"/>
<keyword evidence="4" id="KW-1185">Reference proteome</keyword>
<feature type="coiled-coil region" evidence="1">
    <location>
        <begin position="252"/>
        <end position="395"/>
    </location>
</feature>
<evidence type="ECO:0000313" key="3">
    <source>
        <dbReference type="EnsemblMetazoa" id="XP_020900424.1"/>
    </source>
</evidence>
<accession>A0A913X802</accession>
<feature type="compositionally biased region" description="Polar residues" evidence="2">
    <location>
        <begin position="126"/>
        <end position="140"/>
    </location>
</feature>